<dbReference type="InterPro" id="IPR038084">
    <property type="entry name" value="PduO/GlcC-like_sf"/>
</dbReference>
<gene>
    <name evidence="2" type="ORF">PHO31112_02263</name>
</gene>
<dbReference type="EMBL" id="CABPSM010000005">
    <property type="protein sequence ID" value="VVE03604.1"/>
    <property type="molecule type" value="Genomic_DNA"/>
</dbReference>
<name>A0A5E4UW63_9BURK</name>
<evidence type="ECO:0000256" key="1">
    <source>
        <dbReference type="SAM" id="SignalP"/>
    </source>
</evidence>
<protein>
    <submittedName>
        <fullName evidence="2">GlcG protein</fullName>
    </submittedName>
</protein>
<evidence type="ECO:0000313" key="2">
    <source>
        <dbReference type="EMBL" id="VVE03604.1"/>
    </source>
</evidence>
<dbReference type="Gene3D" id="3.30.450.150">
    <property type="entry name" value="Haem-degrading domain"/>
    <property type="match status" value="1"/>
</dbReference>
<organism evidence="2 3">
    <name type="scientific">Pandoraea horticolens</name>
    <dbReference type="NCBI Taxonomy" id="2508298"/>
    <lineage>
        <taxon>Bacteria</taxon>
        <taxon>Pseudomonadati</taxon>
        <taxon>Pseudomonadota</taxon>
        <taxon>Betaproteobacteria</taxon>
        <taxon>Burkholderiales</taxon>
        <taxon>Burkholderiaceae</taxon>
        <taxon>Pandoraea</taxon>
    </lineage>
</organism>
<reference evidence="2 3" key="1">
    <citation type="submission" date="2019-08" db="EMBL/GenBank/DDBJ databases">
        <authorList>
            <person name="Peeters C."/>
        </authorList>
    </citation>
    <scope>NUCLEOTIDE SEQUENCE [LARGE SCALE GENOMIC DNA]</scope>
    <source>
        <strain evidence="2 3">LMG 31112</strain>
    </source>
</reference>
<dbReference type="AlphaFoldDB" id="A0A5E4UW63"/>
<proteinExistence type="predicted"/>
<keyword evidence="1" id="KW-0732">Signal</keyword>
<dbReference type="PANTHER" id="PTHR34309">
    <property type="entry name" value="SLR1406 PROTEIN"/>
    <property type="match status" value="1"/>
</dbReference>
<dbReference type="Proteomes" id="UP000343317">
    <property type="component" value="Unassembled WGS sequence"/>
</dbReference>
<dbReference type="Pfam" id="PF03928">
    <property type="entry name" value="HbpS-like"/>
    <property type="match status" value="1"/>
</dbReference>
<dbReference type="RefSeq" id="WP_150620570.1">
    <property type="nucleotide sequence ID" value="NZ_CABPSM010000005.1"/>
</dbReference>
<accession>A0A5E4UW63</accession>
<feature type="chain" id="PRO_5022994318" evidence="1">
    <location>
        <begin position="42"/>
        <end position="189"/>
    </location>
</feature>
<feature type="signal peptide" evidence="1">
    <location>
        <begin position="1"/>
        <end position="41"/>
    </location>
</feature>
<dbReference type="InterPro" id="IPR005624">
    <property type="entry name" value="PduO/GlcC-like"/>
</dbReference>
<dbReference type="PANTHER" id="PTHR34309:SF1">
    <property type="entry name" value="PROTEIN GLCG"/>
    <property type="match status" value="1"/>
</dbReference>
<keyword evidence="3" id="KW-1185">Reference proteome</keyword>
<sequence>MPSRLFATVRSAPHPTARKYARLCALTLALCAGTAPLASRAAELPMRPVLSLDAAQNVIRAAQAKATAEGWPCVISVVDAAGLPVALVRMDNAAVPAGVDLAPGKARTAALFRRPSGVLEDAMNGGRRAVGTAPGYVLMRGGLPLVVNGTVVGAIGVSADTPQHDEEISKAGVDGLMNPDARHGNAQPQ</sequence>
<dbReference type="InterPro" id="IPR052517">
    <property type="entry name" value="GlcG_carb_metab_protein"/>
</dbReference>
<evidence type="ECO:0000313" key="3">
    <source>
        <dbReference type="Proteomes" id="UP000343317"/>
    </source>
</evidence>
<dbReference type="SUPFAM" id="SSF143744">
    <property type="entry name" value="GlcG-like"/>
    <property type="match status" value="1"/>
</dbReference>